<dbReference type="AlphaFoldDB" id="A0A166MNI7"/>
<evidence type="ECO:0000259" key="1">
    <source>
        <dbReference type="Pfam" id="PF00462"/>
    </source>
</evidence>
<dbReference type="PROSITE" id="PS51354">
    <property type="entry name" value="GLUTAREDOXIN_2"/>
    <property type="match status" value="1"/>
</dbReference>
<evidence type="ECO:0000313" key="2">
    <source>
        <dbReference type="EMBL" id="KZP24152.1"/>
    </source>
</evidence>
<dbReference type="Gene3D" id="3.40.30.10">
    <property type="entry name" value="Glutaredoxin"/>
    <property type="match status" value="1"/>
</dbReference>
<dbReference type="SUPFAM" id="SSF52833">
    <property type="entry name" value="Thioredoxin-like"/>
    <property type="match status" value="1"/>
</dbReference>
<dbReference type="Pfam" id="PF00462">
    <property type="entry name" value="Glutaredoxin"/>
    <property type="match status" value="1"/>
</dbReference>
<reference evidence="2 3" key="1">
    <citation type="journal article" date="2016" name="Mol. Biol. Evol.">
        <title>Comparative Genomics of Early-Diverging Mushroom-Forming Fungi Provides Insights into the Origins of Lignocellulose Decay Capabilities.</title>
        <authorList>
            <person name="Nagy L.G."/>
            <person name="Riley R."/>
            <person name="Tritt A."/>
            <person name="Adam C."/>
            <person name="Daum C."/>
            <person name="Floudas D."/>
            <person name="Sun H."/>
            <person name="Yadav J.S."/>
            <person name="Pangilinan J."/>
            <person name="Larsson K.H."/>
            <person name="Matsuura K."/>
            <person name="Barry K."/>
            <person name="Labutti K."/>
            <person name="Kuo R."/>
            <person name="Ohm R.A."/>
            <person name="Bhattacharya S.S."/>
            <person name="Shirouzu T."/>
            <person name="Yoshinaga Y."/>
            <person name="Martin F.M."/>
            <person name="Grigoriev I.V."/>
            <person name="Hibbett D.S."/>
        </authorList>
    </citation>
    <scope>NUCLEOTIDE SEQUENCE [LARGE SCALE GENOMIC DNA]</scope>
    <source>
        <strain evidence="2 3">CBS 109695</strain>
    </source>
</reference>
<dbReference type="Proteomes" id="UP000076532">
    <property type="component" value="Unassembled WGS sequence"/>
</dbReference>
<name>A0A166MNI7_9AGAM</name>
<gene>
    <name evidence="2" type="ORF">FIBSPDRAFT_951455</name>
</gene>
<accession>A0A166MNI7</accession>
<proteinExistence type="predicted"/>
<dbReference type="InterPro" id="IPR002109">
    <property type="entry name" value="Glutaredoxin"/>
</dbReference>
<evidence type="ECO:0000313" key="3">
    <source>
        <dbReference type="Proteomes" id="UP000076532"/>
    </source>
</evidence>
<sequence>MSDIKTKVDSAISDNKIAVFWRSGCGPSTSAKSTLSEENYPGVSRAYVELSSGDETHAYLKERSKAQNGGQPYTTFPYVWINQEFIGGNSDIHGSKGKAALAAIKA</sequence>
<dbReference type="GO" id="GO:0016491">
    <property type="term" value="F:oxidoreductase activity"/>
    <property type="evidence" value="ECO:0007669"/>
    <property type="project" value="UniProtKB-ARBA"/>
</dbReference>
<protein>
    <recommendedName>
        <fullName evidence="1">Glutaredoxin domain-containing protein</fullName>
    </recommendedName>
</protein>
<dbReference type="STRING" id="436010.A0A166MNI7"/>
<keyword evidence="3" id="KW-1185">Reference proteome</keyword>
<feature type="domain" description="Glutaredoxin" evidence="1">
    <location>
        <begin position="17"/>
        <end position="86"/>
    </location>
</feature>
<dbReference type="InterPro" id="IPR036249">
    <property type="entry name" value="Thioredoxin-like_sf"/>
</dbReference>
<dbReference type="OrthoDB" id="418495at2759"/>
<organism evidence="2 3">
    <name type="scientific">Athelia psychrophila</name>
    <dbReference type="NCBI Taxonomy" id="1759441"/>
    <lineage>
        <taxon>Eukaryota</taxon>
        <taxon>Fungi</taxon>
        <taxon>Dikarya</taxon>
        <taxon>Basidiomycota</taxon>
        <taxon>Agaricomycotina</taxon>
        <taxon>Agaricomycetes</taxon>
        <taxon>Agaricomycetidae</taxon>
        <taxon>Atheliales</taxon>
        <taxon>Atheliaceae</taxon>
        <taxon>Athelia</taxon>
    </lineage>
</organism>
<dbReference type="EMBL" id="KV417528">
    <property type="protein sequence ID" value="KZP24152.1"/>
    <property type="molecule type" value="Genomic_DNA"/>
</dbReference>